<sequence length="269" mass="29807">MFLLRSCRPTTIIAQSASLSSNAPRQLRPRGRRGTTTTAIPSNAAYFAYSQSKVFTRELMQRFGVDSSLEDAMLVLSSGTKPKTRKLDQKKRKQLAALYFEHVAGIVCAFPEAAEASVIITKVEVSQTFKELKVYWQAFGDMRDVKAKETLEALAPAVRKQLSDALFHSNVPPVVFAADREHLMLTEMNELFASADYGMQYRALSRTGAVLGSAKDCGAPTEEKVAKIPRFVLAQREKRAAKLKLLQEIKEKNAKEDAAHAEGGRSEVH</sequence>
<dbReference type="InterPro" id="IPR000238">
    <property type="entry name" value="RbfA"/>
</dbReference>
<dbReference type="SUPFAM" id="SSF89919">
    <property type="entry name" value="Ribosome-binding factor A, RbfA"/>
    <property type="match status" value="1"/>
</dbReference>
<dbReference type="WBParaSite" id="Pan_g18388.t1">
    <property type="protein sequence ID" value="Pan_g18388.t1"/>
    <property type="gene ID" value="Pan_g18388"/>
</dbReference>
<keyword evidence="1" id="KW-1185">Reference proteome</keyword>
<dbReference type="PANTHER" id="PTHR14725:SF0">
    <property type="entry name" value="RIBOSOME-BINDING FACTOR A, MITOCHONDRIAL-RELATED"/>
    <property type="match status" value="1"/>
</dbReference>
<dbReference type="InterPro" id="IPR023799">
    <property type="entry name" value="RbfA_dom_sf"/>
</dbReference>
<reference evidence="2" key="2">
    <citation type="submission" date="2020-10" db="UniProtKB">
        <authorList>
            <consortium name="WormBaseParasite"/>
        </authorList>
    </citation>
    <scope>IDENTIFICATION</scope>
</reference>
<dbReference type="Gene3D" id="3.30.300.20">
    <property type="match status" value="1"/>
</dbReference>
<name>A0A7E4ZUP7_PANRE</name>
<organism evidence="1 2">
    <name type="scientific">Panagrellus redivivus</name>
    <name type="common">Microworm</name>
    <dbReference type="NCBI Taxonomy" id="6233"/>
    <lineage>
        <taxon>Eukaryota</taxon>
        <taxon>Metazoa</taxon>
        <taxon>Ecdysozoa</taxon>
        <taxon>Nematoda</taxon>
        <taxon>Chromadorea</taxon>
        <taxon>Rhabditida</taxon>
        <taxon>Tylenchina</taxon>
        <taxon>Panagrolaimomorpha</taxon>
        <taxon>Panagrolaimoidea</taxon>
        <taxon>Panagrolaimidae</taxon>
        <taxon>Panagrellus</taxon>
    </lineage>
</organism>
<evidence type="ECO:0000313" key="2">
    <source>
        <dbReference type="WBParaSite" id="Pan_g18388.t1"/>
    </source>
</evidence>
<dbReference type="GO" id="GO:0006364">
    <property type="term" value="P:rRNA processing"/>
    <property type="evidence" value="ECO:0007669"/>
    <property type="project" value="InterPro"/>
</dbReference>
<dbReference type="Pfam" id="PF02033">
    <property type="entry name" value="RBFA"/>
    <property type="match status" value="1"/>
</dbReference>
<dbReference type="PANTHER" id="PTHR14725">
    <property type="entry name" value="RIBOSOME-BINDING FACTOR A, MITOCHONDRIAL-RELATED"/>
    <property type="match status" value="1"/>
</dbReference>
<proteinExistence type="predicted"/>
<dbReference type="Proteomes" id="UP000492821">
    <property type="component" value="Unassembled WGS sequence"/>
</dbReference>
<protein>
    <submittedName>
        <fullName evidence="2">Ribosome-binding factor A</fullName>
    </submittedName>
</protein>
<dbReference type="AlphaFoldDB" id="A0A7E4ZUP7"/>
<dbReference type="InterPro" id="IPR039212">
    <property type="entry name" value="RBFA_mitochondrial"/>
</dbReference>
<evidence type="ECO:0000313" key="1">
    <source>
        <dbReference type="Proteomes" id="UP000492821"/>
    </source>
</evidence>
<reference evidence="1" key="1">
    <citation type="journal article" date="2013" name="Genetics">
        <title>The draft genome and transcriptome of Panagrellus redivivus are shaped by the harsh demands of a free-living lifestyle.</title>
        <authorList>
            <person name="Srinivasan J."/>
            <person name="Dillman A.R."/>
            <person name="Macchietto M.G."/>
            <person name="Heikkinen L."/>
            <person name="Lakso M."/>
            <person name="Fracchia K.M."/>
            <person name="Antoshechkin I."/>
            <person name="Mortazavi A."/>
            <person name="Wong G."/>
            <person name="Sternberg P.W."/>
        </authorList>
    </citation>
    <scope>NUCLEOTIDE SEQUENCE [LARGE SCALE GENOMIC DNA]</scope>
    <source>
        <strain evidence="1">MT8872</strain>
    </source>
</reference>
<accession>A0A7E4ZUP7</accession>
<dbReference type="InterPro" id="IPR015946">
    <property type="entry name" value="KH_dom-like_a/b"/>
</dbReference>